<evidence type="ECO:0000313" key="1">
    <source>
        <dbReference type="EMBL" id="EIE90845.1"/>
    </source>
</evidence>
<name>I1CQW5_RHIO9</name>
<organism evidence="1 2">
    <name type="scientific">Rhizopus delemar (strain RA 99-880 / ATCC MYA-4621 / FGSC 9543 / NRRL 43880)</name>
    <name type="common">Mucormycosis agent</name>
    <name type="synonym">Rhizopus arrhizus var. delemar</name>
    <dbReference type="NCBI Taxonomy" id="246409"/>
    <lineage>
        <taxon>Eukaryota</taxon>
        <taxon>Fungi</taxon>
        <taxon>Fungi incertae sedis</taxon>
        <taxon>Mucoromycota</taxon>
        <taxon>Mucoromycotina</taxon>
        <taxon>Mucoromycetes</taxon>
        <taxon>Mucorales</taxon>
        <taxon>Mucorineae</taxon>
        <taxon>Rhizopodaceae</taxon>
        <taxon>Rhizopus</taxon>
    </lineage>
</organism>
<dbReference type="GeneID" id="93622521"/>
<evidence type="ECO:0000313" key="2">
    <source>
        <dbReference type="Proteomes" id="UP000009138"/>
    </source>
</evidence>
<dbReference type="Proteomes" id="UP000009138">
    <property type="component" value="Unassembled WGS sequence"/>
</dbReference>
<dbReference type="VEuPathDB" id="FungiDB:RO3G_15556"/>
<protein>
    <submittedName>
        <fullName evidence="1">Uncharacterized protein</fullName>
    </submittedName>
</protein>
<dbReference type="RefSeq" id="XP_067526241.1">
    <property type="nucleotide sequence ID" value="XM_067670140.1"/>
</dbReference>
<dbReference type="OrthoDB" id="2288763at2759"/>
<proteinExistence type="predicted"/>
<sequence length="33" mass="3886">MQHRQDPIIQQLFALAKDIFGTDIQAYEHFLVV</sequence>
<dbReference type="EMBL" id="CH476747">
    <property type="protein sequence ID" value="EIE90845.1"/>
    <property type="molecule type" value="Genomic_DNA"/>
</dbReference>
<reference evidence="1 2" key="1">
    <citation type="journal article" date="2009" name="PLoS Genet.">
        <title>Genomic analysis of the basal lineage fungus Rhizopus oryzae reveals a whole-genome duplication.</title>
        <authorList>
            <person name="Ma L.-J."/>
            <person name="Ibrahim A.S."/>
            <person name="Skory C."/>
            <person name="Grabherr M.G."/>
            <person name="Burger G."/>
            <person name="Butler M."/>
            <person name="Elias M."/>
            <person name="Idnurm A."/>
            <person name="Lang B.F."/>
            <person name="Sone T."/>
            <person name="Abe A."/>
            <person name="Calvo S.E."/>
            <person name="Corrochano L.M."/>
            <person name="Engels R."/>
            <person name="Fu J."/>
            <person name="Hansberg W."/>
            <person name="Kim J.-M."/>
            <person name="Kodira C.D."/>
            <person name="Koehrsen M.J."/>
            <person name="Liu B."/>
            <person name="Miranda-Saavedra D."/>
            <person name="O'Leary S."/>
            <person name="Ortiz-Castellanos L."/>
            <person name="Poulter R."/>
            <person name="Rodriguez-Romero J."/>
            <person name="Ruiz-Herrera J."/>
            <person name="Shen Y.-Q."/>
            <person name="Zeng Q."/>
            <person name="Galagan J."/>
            <person name="Birren B.W."/>
            <person name="Cuomo C.A."/>
            <person name="Wickes B.L."/>
        </authorList>
    </citation>
    <scope>NUCLEOTIDE SEQUENCE [LARGE SCALE GENOMIC DNA]</scope>
    <source>
        <strain evidence="2">RA 99-880 / ATCC MYA-4621 / FGSC 9543 / NRRL 43880</strain>
    </source>
</reference>
<dbReference type="InParanoid" id="I1CQW5"/>
<dbReference type="AlphaFoldDB" id="I1CQW5"/>
<keyword evidence="2" id="KW-1185">Reference proteome</keyword>
<accession>I1CQW5</accession>
<gene>
    <name evidence="1" type="ORF">RO3G_15556</name>
</gene>